<keyword evidence="6" id="KW-1185">Reference proteome</keyword>
<dbReference type="KEGG" id="cpat:CLPA_c03110"/>
<dbReference type="EMBL" id="JPGY02000001">
    <property type="protein sequence ID" value="KRU13589.1"/>
    <property type="molecule type" value="Genomic_DNA"/>
</dbReference>
<dbReference type="SUPFAM" id="SSF64307">
    <property type="entry name" value="SirA-like"/>
    <property type="match status" value="1"/>
</dbReference>
<dbReference type="NCBIfam" id="TIGR03527">
    <property type="entry name" value="selenium_YedF"/>
    <property type="match status" value="1"/>
</dbReference>
<evidence type="ECO:0000313" key="3">
    <source>
        <dbReference type="EMBL" id="AJA50399.1"/>
    </source>
</evidence>
<comment type="similarity">
    <text evidence="1">Belongs to the sulfur carrier protein TusA family.</text>
</comment>
<accession>A0A0H3IY34</accession>
<name>A0A0H3IY34_CLOPA</name>
<dbReference type="InterPro" id="IPR036868">
    <property type="entry name" value="TusA-like_sf"/>
</dbReference>
<dbReference type="Proteomes" id="UP000030905">
    <property type="component" value="Chromosome"/>
</dbReference>
<evidence type="ECO:0000313" key="4">
    <source>
        <dbReference type="EMBL" id="KRU13589.1"/>
    </source>
</evidence>
<dbReference type="Proteomes" id="UP000028042">
    <property type="component" value="Unassembled WGS sequence"/>
</dbReference>
<dbReference type="Pfam" id="PF02635">
    <property type="entry name" value="DsrE"/>
    <property type="match status" value="1"/>
</dbReference>
<dbReference type="PROSITE" id="PS01148">
    <property type="entry name" value="UPF0033"/>
    <property type="match status" value="1"/>
</dbReference>
<reference evidence="3 6" key="1">
    <citation type="journal article" date="2015" name="Genome Announc.">
        <title>Complete Genome Sequence of the Nitrogen-Fixing and Solvent-Producing Clostridium pasteurianum DSM 525.</title>
        <authorList>
            <person name="Poehlein A."/>
            <person name="Grosse-Honebrink A."/>
            <person name="Zhang Y."/>
            <person name="Minton N.P."/>
            <person name="Daniel R."/>
        </authorList>
    </citation>
    <scope>NUCLEOTIDE SEQUENCE [LARGE SCALE GENOMIC DNA]</scope>
    <source>
        <strain evidence="3">DSM 525</strain>
        <strain evidence="6">DSM 525 / ATCC 6013</strain>
    </source>
</reference>
<evidence type="ECO:0000313" key="5">
    <source>
        <dbReference type="Proteomes" id="UP000028042"/>
    </source>
</evidence>
<dbReference type="InterPro" id="IPR027396">
    <property type="entry name" value="DsrEFH-like"/>
</dbReference>
<feature type="domain" description="UPF0033" evidence="2">
    <location>
        <begin position="7"/>
        <end position="31"/>
    </location>
</feature>
<dbReference type="PANTHER" id="PTHR33279:SF6">
    <property type="entry name" value="SULFUR CARRIER PROTEIN YEDF-RELATED"/>
    <property type="match status" value="1"/>
</dbReference>
<protein>
    <submittedName>
        <fullName evidence="3 4">Selenium metabolism protein</fullName>
    </submittedName>
</protein>
<dbReference type="Gene3D" id="3.30.110.40">
    <property type="entry name" value="TusA-like domain"/>
    <property type="match status" value="1"/>
</dbReference>
<dbReference type="AlphaFoldDB" id="A0A0H3IY34"/>
<proteinExistence type="inferred from homology"/>
<dbReference type="PANTHER" id="PTHR33279">
    <property type="entry name" value="SULFUR CARRIER PROTEIN YEDF-RELATED"/>
    <property type="match status" value="1"/>
</dbReference>
<evidence type="ECO:0000259" key="2">
    <source>
        <dbReference type="PROSITE" id="PS01148"/>
    </source>
</evidence>
<dbReference type="KEGG" id="cpae:CPAST_c03110"/>
<dbReference type="InterPro" id="IPR001455">
    <property type="entry name" value="TusA-like"/>
</dbReference>
<dbReference type="EMBL" id="CP009268">
    <property type="protein sequence ID" value="AJA50399.1"/>
    <property type="molecule type" value="Genomic_DNA"/>
</dbReference>
<evidence type="ECO:0000313" key="6">
    <source>
        <dbReference type="Proteomes" id="UP000030905"/>
    </source>
</evidence>
<dbReference type="SUPFAM" id="SSF75169">
    <property type="entry name" value="DsrEFH-like"/>
    <property type="match status" value="1"/>
</dbReference>
<reference evidence="4" key="2">
    <citation type="submission" date="2015-10" db="EMBL/GenBank/DDBJ databases">
        <title>Improved Draft Genome Sequence of Clostridium pasteurianum Strain ATCC 6013 (DSM 525) Using a Hybrid Next-Generation Sequencing Approach.</title>
        <authorList>
            <person name="Pyne M.E."/>
            <person name="Utturkar S.M."/>
            <person name="Brown S.D."/>
            <person name="Moo-Young M."/>
            <person name="Chung D.A."/>
            <person name="Chou P.C."/>
        </authorList>
    </citation>
    <scope>NUCLEOTIDE SEQUENCE</scope>
    <source>
        <strain evidence="4">ATCC 6013</strain>
    </source>
</reference>
<gene>
    <name evidence="3" type="ORF">CLPA_c03110</name>
    <name evidence="4" type="ORF">CP6013_02837</name>
</gene>
<dbReference type="Gene3D" id="3.40.1260.10">
    <property type="entry name" value="DsrEFH-like"/>
    <property type="match status" value="1"/>
</dbReference>
<sequence>MNIMIRIDAKGDVCPIPIIKTKKELKNIEKNGTVLVIVDNETAKENLEKMAKELGYKYSSKTVNKEHYEVEIIKGEVSEAEDKLSQNQIDTLENNEAIKQYKKDNTLVVISSITMGDGDEELGKILIKGFIYALTEVEKLPVSIIFYNGGAKLSVKDSPVIEDLQKLEQLGVEILTCGTCLDYYNIKDNLAVGKITNMYSIVEKMNVADKIIKP</sequence>
<dbReference type="InterPro" id="IPR003787">
    <property type="entry name" value="Sulphur_relay_DsrE/F-like"/>
</dbReference>
<dbReference type="Pfam" id="PF01206">
    <property type="entry name" value="TusA"/>
    <property type="match status" value="1"/>
</dbReference>
<dbReference type="PATRIC" id="fig|1262449.7.peg.292"/>
<reference evidence="4 5" key="3">
    <citation type="journal article" name="Genome Announc.">
        <title>Improved Draft Genome Sequence of Clostridium pasteurianum Strain ATCC 6013 (DSM 525) Using a Hybrid Next-Generation Sequencing Approach.</title>
        <authorList>
            <person name="Pyne M.E."/>
            <person name="Utturkar S."/>
            <person name="Brown S.D."/>
            <person name="Moo-Young M."/>
            <person name="Chung D.A."/>
            <person name="Chou C.P."/>
        </authorList>
    </citation>
    <scope>NUCLEOTIDE SEQUENCE [LARGE SCALE GENOMIC DNA]</scope>
    <source>
        <strain evidence="4 5">ATCC 6013</strain>
    </source>
</reference>
<dbReference type="eggNOG" id="COG0425">
    <property type="taxonomic scope" value="Bacteria"/>
</dbReference>
<dbReference type="CDD" id="cd00291">
    <property type="entry name" value="SirA_YedF_YeeD"/>
    <property type="match status" value="1"/>
</dbReference>
<evidence type="ECO:0000256" key="1">
    <source>
        <dbReference type="ARBA" id="ARBA00008984"/>
    </source>
</evidence>
<dbReference type="InterPro" id="IPR019870">
    <property type="entry name" value="Se_metab_YedF"/>
</dbReference>
<organism evidence="3 6">
    <name type="scientific">Clostridium pasteurianum DSM 525 = ATCC 6013</name>
    <dbReference type="NCBI Taxonomy" id="1262449"/>
    <lineage>
        <taxon>Bacteria</taxon>
        <taxon>Bacillati</taxon>
        <taxon>Bacillota</taxon>
        <taxon>Clostridia</taxon>
        <taxon>Eubacteriales</taxon>
        <taxon>Clostridiaceae</taxon>
        <taxon>Clostridium</taxon>
    </lineage>
</organism>